<keyword evidence="2" id="KW-1185">Reference proteome</keyword>
<organism evidence="1 2">
    <name type="scientific">Penicillium arizonense</name>
    <dbReference type="NCBI Taxonomy" id="1835702"/>
    <lineage>
        <taxon>Eukaryota</taxon>
        <taxon>Fungi</taxon>
        <taxon>Dikarya</taxon>
        <taxon>Ascomycota</taxon>
        <taxon>Pezizomycotina</taxon>
        <taxon>Eurotiomycetes</taxon>
        <taxon>Eurotiomycetidae</taxon>
        <taxon>Eurotiales</taxon>
        <taxon>Aspergillaceae</taxon>
        <taxon>Penicillium</taxon>
    </lineage>
</organism>
<protein>
    <recommendedName>
        <fullName evidence="3">Glutamine amidotransferase domain-containing protein</fullName>
    </recommendedName>
</protein>
<sequence length="326" mass="35620">MEPHRQIHVAVLDTDIPCHRVYAQRGLYSSQFRSLLAAAAKRINKSQHKPRVFSVSAHVTAFDVVGDSLPPFEGLRVNPWSPTEKQSSGFPGPVDAILVTGAAAAVYDDLPWIPGLKSFLQKVHSGYPLVKIFGSCFGHQLIGEALLASDKVYTSKGRSFKVSVGLSPHGHEIGIHPIALNPAFISSFPPLARFSQQPFRMQLIHGDAVISSPESPDGREALLPEPWLNMGSSLRCPIQGLYQPGRVLTFQGHFEFDAFATAELCYKFADQFHWSPAVLASHLENIKRSTVPGKEEDDDSKAAAEAVLLFFAGEDQSVDSDLHPSS</sequence>
<dbReference type="CDD" id="cd01741">
    <property type="entry name" value="GATase1_1"/>
    <property type="match status" value="1"/>
</dbReference>
<comment type="caution">
    <text evidence="1">The sequence shown here is derived from an EMBL/GenBank/DDBJ whole genome shotgun (WGS) entry which is preliminary data.</text>
</comment>
<evidence type="ECO:0000313" key="2">
    <source>
        <dbReference type="Proteomes" id="UP000177622"/>
    </source>
</evidence>
<dbReference type="InterPro" id="IPR029062">
    <property type="entry name" value="Class_I_gatase-like"/>
</dbReference>
<proteinExistence type="predicted"/>
<dbReference type="RefSeq" id="XP_022484330.1">
    <property type="nucleotide sequence ID" value="XM_022635777.1"/>
</dbReference>
<dbReference type="InterPro" id="IPR044992">
    <property type="entry name" value="ChyE-like"/>
</dbReference>
<dbReference type="GO" id="GO:0005634">
    <property type="term" value="C:nucleus"/>
    <property type="evidence" value="ECO:0007669"/>
    <property type="project" value="TreeGrafter"/>
</dbReference>
<dbReference type="STRING" id="1835702.A0A1F5L742"/>
<evidence type="ECO:0008006" key="3">
    <source>
        <dbReference type="Google" id="ProtNLM"/>
    </source>
</evidence>
<dbReference type="AlphaFoldDB" id="A0A1F5L742"/>
<dbReference type="Gene3D" id="3.40.50.880">
    <property type="match status" value="1"/>
</dbReference>
<dbReference type="PANTHER" id="PTHR42695:SF6">
    <property type="entry name" value="GLUTAMINE AMIDOTRANSFERASE DOMAIN-CONTAINING PROTEIN"/>
    <property type="match status" value="1"/>
</dbReference>
<dbReference type="Proteomes" id="UP000177622">
    <property type="component" value="Unassembled WGS sequence"/>
</dbReference>
<dbReference type="GeneID" id="34580511"/>
<gene>
    <name evidence="1" type="ORF">PENARI_c025G02261</name>
</gene>
<reference evidence="1 2" key="1">
    <citation type="journal article" date="2016" name="Sci. Rep.">
        <title>Penicillium arizonense, a new, genome sequenced fungal species, reveals a high chemical diversity in secreted metabolites.</title>
        <authorList>
            <person name="Grijseels S."/>
            <person name="Nielsen J.C."/>
            <person name="Randelovic M."/>
            <person name="Nielsen J."/>
            <person name="Nielsen K.F."/>
            <person name="Workman M."/>
            <person name="Frisvad J.C."/>
        </authorList>
    </citation>
    <scope>NUCLEOTIDE SEQUENCE [LARGE SCALE GENOMIC DNA]</scope>
    <source>
        <strain evidence="1 2">CBS 141311</strain>
    </source>
</reference>
<dbReference type="OrthoDB" id="1669814at2759"/>
<dbReference type="SUPFAM" id="SSF52317">
    <property type="entry name" value="Class I glutamine amidotransferase-like"/>
    <property type="match status" value="1"/>
</dbReference>
<name>A0A1F5L742_PENAI</name>
<dbReference type="EMBL" id="LXJU01000025">
    <property type="protein sequence ID" value="OGE48876.1"/>
    <property type="molecule type" value="Genomic_DNA"/>
</dbReference>
<evidence type="ECO:0000313" key="1">
    <source>
        <dbReference type="EMBL" id="OGE48876.1"/>
    </source>
</evidence>
<dbReference type="PANTHER" id="PTHR42695">
    <property type="entry name" value="GLUTAMINE AMIDOTRANSFERASE YLR126C-RELATED"/>
    <property type="match status" value="1"/>
</dbReference>
<accession>A0A1F5L742</accession>
<dbReference type="GO" id="GO:0005829">
    <property type="term" value="C:cytosol"/>
    <property type="evidence" value="ECO:0007669"/>
    <property type="project" value="TreeGrafter"/>
</dbReference>